<feature type="compositionally biased region" description="Polar residues" evidence="1">
    <location>
        <begin position="502"/>
        <end position="511"/>
    </location>
</feature>
<protein>
    <submittedName>
        <fullName evidence="3">Uncharacterized protein</fullName>
    </submittedName>
</protein>
<feature type="compositionally biased region" description="Polar residues" evidence="1">
    <location>
        <begin position="520"/>
        <end position="533"/>
    </location>
</feature>
<feature type="region of interest" description="Disordered" evidence="1">
    <location>
        <begin position="867"/>
        <end position="887"/>
    </location>
</feature>
<evidence type="ECO:0000256" key="1">
    <source>
        <dbReference type="SAM" id="MobiDB-lite"/>
    </source>
</evidence>
<dbReference type="EMBL" id="FJVC01000115">
    <property type="protein sequence ID" value="CZT43100.1"/>
    <property type="molecule type" value="Genomic_DNA"/>
</dbReference>
<feature type="region of interest" description="Disordered" evidence="1">
    <location>
        <begin position="81"/>
        <end position="135"/>
    </location>
</feature>
<organism evidence="3 4">
    <name type="scientific">Rhynchosporium secalis</name>
    <name type="common">Barley scald fungus</name>
    <dbReference type="NCBI Taxonomy" id="38038"/>
    <lineage>
        <taxon>Eukaryota</taxon>
        <taxon>Fungi</taxon>
        <taxon>Dikarya</taxon>
        <taxon>Ascomycota</taxon>
        <taxon>Pezizomycotina</taxon>
        <taxon>Leotiomycetes</taxon>
        <taxon>Helotiales</taxon>
        <taxon>Ploettnerulaceae</taxon>
        <taxon>Rhynchosporium</taxon>
    </lineage>
</organism>
<feature type="region of interest" description="Disordered" evidence="1">
    <location>
        <begin position="1"/>
        <end position="54"/>
    </location>
</feature>
<dbReference type="Proteomes" id="UP000177625">
    <property type="component" value="Unassembled WGS sequence"/>
</dbReference>
<name>A0A1E1M1W1_RHYSE</name>
<keyword evidence="4" id="KW-1185">Reference proteome</keyword>
<evidence type="ECO:0000313" key="4">
    <source>
        <dbReference type="Proteomes" id="UP000177625"/>
    </source>
</evidence>
<feature type="compositionally biased region" description="Polar residues" evidence="1">
    <location>
        <begin position="579"/>
        <end position="591"/>
    </location>
</feature>
<evidence type="ECO:0000256" key="2">
    <source>
        <dbReference type="SAM" id="Phobius"/>
    </source>
</evidence>
<feature type="region of interest" description="Disordered" evidence="1">
    <location>
        <begin position="457"/>
        <end position="615"/>
    </location>
</feature>
<keyword evidence="2" id="KW-0812">Transmembrane</keyword>
<feature type="compositionally biased region" description="Polar residues" evidence="1">
    <location>
        <begin position="81"/>
        <end position="95"/>
    </location>
</feature>
<reference evidence="4" key="1">
    <citation type="submission" date="2016-03" db="EMBL/GenBank/DDBJ databases">
        <authorList>
            <person name="Guldener U."/>
        </authorList>
    </citation>
    <scope>NUCLEOTIDE SEQUENCE [LARGE SCALE GENOMIC DNA]</scope>
</reference>
<sequence>MASTDHPLPDSKRVRPSTPIPFLAIKEGNERMAPITPHQPASDAPANPFVDSPDEASLYSITSALAATANLHSLQATSTATGDALQSNSPENGTAPQDFVPTMTSDFLTTGPKSSSSKSMRSTVPPSYRTSTSLVSSADGHAMKMPNAIANINANPFADPVPRVQIQDEYGPSTPLPHSTPSYNQNYTAGVGIQPISSPYRSFAPTPPPKSPSHAPGSNRWTSISSVTNRIHLGVNSSANRSNNSLAREALARDSAIRQDMLLANERAKSLQPSLQDPHLRPSPSAIRVAAELIRAREANVAFGAHDVVKSPLFWIAVLGVQVGLVSTSAAIAVIIETDRRGERAYVGTGRAFWLVISLLVFSVSVVAVWTIWLRRSGAEEEGMLRRLGCDEVGLLERAVARDMEMGRMDVAAGEGGSISSLRESLRSRPRAGMPSAESLATVRTRDPEWQAMYATPQEIWQEESRKNLGDTPVRRGAFGMHNGGDQPRGFEEQQVIHLGQPVSTPTSAPLSRSDKSWEQRSNPSQKRASSAHPTGLTRSDKSWPLRSSPNAGPFADIPLEHLSPCQSPSPASDYEVPQHQTPPRNQLTLDTTDHSTTAPITIPTPTNTDTHTHARSHADTLIEILSPLSSLSKSVHDASESSVPPHHRPQFIQAHRVASQERVRSVRERIDSSSRCTSFTSTSTSSQNRDVSLIRTNTPSFPHSDRMHEYVIELEDRGEVGVGFGALGETEKEPDKRIGRHRSRSVGLDGLLADVTPFPEMGLADGIGGKTHQQRARDVLAGVKGHFATREQRGPRGRSLGSVVREKMAKLKEAGVEPDPEPTPPIPQTYQQAYSPLRTNPERERYSETFIICDDLPTTTPSRILRKVTPHPNLSPTRSAIKTASRENVELSCSSLSRME</sequence>
<feature type="region of interest" description="Disordered" evidence="1">
    <location>
        <begin position="668"/>
        <end position="691"/>
    </location>
</feature>
<feature type="compositionally biased region" description="Polar residues" evidence="1">
    <location>
        <begin position="873"/>
        <end position="883"/>
    </location>
</feature>
<feature type="region of interest" description="Disordered" evidence="1">
    <location>
        <begin position="198"/>
        <end position="222"/>
    </location>
</feature>
<keyword evidence="2" id="KW-1133">Transmembrane helix</keyword>
<feature type="compositionally biased region" description="Polar residues" evidence="1">
    <location>
        <begin position="120"/>
        <end position="135"/>
    </location>
</feature>
<proteinExistence type="predicted"/>
<feature type="compositionally biased region" description="Low complexity" evidence="1">
    <location>
        <begin position="597"/>
        <end position="610"/>
    </location>
</feature>
<keyword evidence="2" id="KW-0472">Membrane</keyword>
<feature type="compositionally biased region" description="Polar residues" evidence="1">
    <location>
        <begin position="102"/>
        <end position="112"/>
    </location>
</feature>
<dbReference type="AlphaFoldDB" id="A0A1E1M1W1"/>
<evidence type="ECO:0000313" key="3">
    <source>
        <dbReference type="EMBL" id="CZT43100.1"/>
    </source>
</evidence>
<feature type="compositionally biased region" description="Low complexity" evidence="1">
    <location>
        <begin position="674"/>
        <end position="687"/>
    </location>
</feature>
<feature type="transmembrane region" description="Helical" evidence="2">
    <location>
        <begin position="313"/>
        <end position="336"/>
    </location>
</feature>
<feature type="transmembrane region" description="Helical" evidence="2">
    <location>
        <begin position="352"/>
        <end position="373"/>
    </location>
</feature>
<gene>
    <name evidence="3" type="ORF">RSE6_03087</name>
</gene>
<accession>A0A1E1M1W1</accession>